<evidence type="ECO:0000313" key="1">
    <source>
        <dbReference type="EMBL" id="JAD56348.1"/>
    </source>
</evidence>
<organism evidence="1">
    <name type="scientific">Arundo donax</name>
    <name type="common">Giant reed</name>
    <name type="synonym">Donax arundinaceus</name>
    <dbReference type="NCBI Taxonomy" id="35708"/>
    <lineage>
        <taxon>Eukaryota</taxon>
        <taxon>Viridiplantae</taxon>
        <taxon>Streptophyta</taxon>
        <taxon>Embryophyta</taxon>
        <taxon>Tracheophyta</taxon>
        <taxon>Spermatophyta</taxon>
        <taxon>Magnoliopsida</taxon>
        <taxon>Liliopsida</taxon>
        <taxon>Poales</taxon>
        <taxon>Poaceae</taxon>
        <taxon>PACMAD clade</taxon>
        <taxon>Arundinoideae</taxon>
        <taxon>Arundineae</taxon>
        <taxon>Arundo</taxon>
    </lineage>
</organism>
<reference evidence="1" key="2">
    <citation type="journal article" date="2015" name="Data Brief">
        <title>Shoot transcriptome of the giant reed, Arundo donax.</title>
        <authorList>
            <person name="Barrero R.A."/>
            <person name="Guerrero F.D."/>
            <person name="Moolhuijzen P."/>
            <person name="Goolsby J.A."/>
            <person name="Tidwell J."/>
            <person name="Bellgard S.E."/>
            <person name="Bellgard M.I."/>
        </authorList>
    </citation>
    <scope>NUCLEOTIDE SEQUENCE</scope>
    <source>
        <tissue evidence="1">Shoot tissue taken approximately 20 cm above the soil surface</tissue>
    </source>
</reference>
<dbReference type="AlphaFoldDB" id="A0A0A9SPX2"/>
<dbReference type="EMBL" id="GBRH01241547">
    <property type="protein sequence ID" value="JAD56348.1"/>
    <property type="molecule type" value="Transcribed_RNA"/>
</dbReference>
<name>A0A0A9SPX2_ARUDO</name>
<sequence>MSPQCLQVLKSCMPYSLRIMKW</sequence>
<reference evidence="1" key="1">
    <citation type="submission" date="2014-09" db="EMBL/GenBank/DDBJ databases">
        <authorList>
            <person name="Magalhaes I.L.F."/>
            <person name="Oliveira U."/>
            <person name="Santos F.R."/>
            <person name="Vidigal T.H.D.A."/>
            <person name="Brescovit A.D."/>
            <person name="Santos A.J."/>
        </authorList>
    </citation>
    <scope>NUCLEOTIDE SEQUENCE</scope>
    <source>
        <tissue evidence="1">Shoot tissue taken approximately 20 cm above the soil surface</tissue>
    </source>
</reference>
<protein>
    <submittedName>
        <fullName evidence="1">Uncharacterized protein</fullName>
    </submittedName>
</protein>
<accession>A0A0A9SPX2</accession>
<proteinExistence type="predicted"/>